<reference evidence="2 3" key="1">
    <citation type="submission" date="2014-04" db="EMBL/GenBank/DDBJ databases">
        <authorList>
            <consortium name="DOE Joint Genome Institute"/>
            <person name="Kuo A."/>
            <person name="Kohler A."/>
            <person name="Costa M.D."/>
            <person name="Nagy L.G."/>
            <person name="Floudas D."/>
            <person name="Copeland A."/>
            <person name="Barry K.W."/>
            <person name="Cichocki N."/>
            <person name="Veneault-Fourrey C."/>
            <person name="LaButti K."/>
            <person name="Lindquist E.A."/>
            <person name="Lipzen A."/>
            <person name="Lundell T."/>
            <person name="Morin E."/>
            <person name="Murat C."/>
            <person name="Sun H."/>
            <person name="Tunlid A."/>
            <person name="Henrissat B."/>
            <person name="Grigoriev I.V."/>
            <person name="Hibbett D.S."/>
            <person name="Martin F."/>
            <person name="Nordberg H.P."/>
            <person name="Cantor M.N."/>
            <person name="Hua S.X."/>
        </authorList>
    </citation>
    <scope>NUCLEOTIDE SEQUENCE [LARGE SCALE GENOMIC DNA]</scope>
    <source>
        <strain evidence="2 3">441</strain>
    </source>
</reference>
<evidence type="ECO:0000313" key="3">
    <source>
        <dbReference type="Proteomes" id="UP000054018"/>
    </source>
</evidence>
<dbReference type="InterPro" id="IPR027417">
    <property type="entry name" value="P-loop_NTPase"/>
</dbReference>
<dbReference type="Proteomes" id="UP000054018">
    <property type="component" value="Unassembled WGS sequence"/>
</dbReference>
<dbReference type="CDD" id="cd00882">
    <property type="entry name" value="Ras_like_GTPase"/>
    <property type="match status" value="1"/>
</dbReference>
<evidence type="ECO:0000259" key="1">
    <source>
        <dbReference type="Pfam" id="PF01926"/>
    </source>
</evidence>
<accession>A0A0C9ZAG9</accession>
<evidence type="ECO:0000313" key="2">
    <source>
        <dbReference type="EMBL" id="KIK16923.1"/>
    </source>
</evidence>
<sequence length="382" mass="43256">MAREYMEILNRFRVLIIGRANAGKTTILQRVCNTVENPEIFDGNGEKIDNAVVQGTLKDELVFRSNPGFVFHDSSGFEAGSVQQFDKMKKFVINHAAARVLENRIHAIWYCIPMNEYERTVTAAEKKFFNECDTGHVPVVVLLTKVDALNLAAFEELLDEGLEEEEAERRATEREFKLLEHWKTHIKHELDQCKFPPKFYLPLTKMCEESTDCAALIQCTASALNEEGLERLLLSTQQSSIALCIEYAMKHEVGRILRKGKTEGQRVDIEGFQSDVLTWFPKHSTNIAFDDKSNLLSKDATIQSIAKHGVACLLIIEYCYFLLLNEQSPTKQDVVPLAFKEYKSSGVAATIHQAVEVAVQQHGHDVDELCQTLLQVVLENCM</sequence>
<feature type="non-terminal residue" evidence="2">
    <location>
        <position position="382"/>
    </location>
</feature>
<protein>
    <recommendedName>
        <fullName evidence="1">G domain-containing protein</fullName>
    </recommendedName>
</protein>
<name>A0A0C9ZAG9_9AGAM</name>
<organism evidence="2 3">
    <name type="scientific">Pisolithus microcarpus 441</name>
    <dbReference type="NCBI Taxonomy" id="765257"/>
    <lineage>
        <taxon>Eukaryota</taxon>
        <taxon>Fungi</taxon>
        <taxon>Dikarya</taxon>
        <taxon>Basidiomycota</taxon>
        <taxon>Agaricomycotina</taxon>
        <taxon>Agaricomycetes</taxon>
        <taxon>Agaricomycetidae</taxon>
        <taxon>Boletales</taxon>
        <taxon>Sclerodermatineae</taxon>
        <taxon>Pisolithaceae</taxon>
        <taxon>Pisolithus</taxon>
    </lineage>
</organism>
<feature type="domain" description="G" evidence="1">
    <location>
        <begin position="13"/>
        <end position="113"/>
    </location>
</feature>
<dbReference type="SUPFAM" id="SSF52540">
    <property type="entry name" value="P-loop containing nucleoside triphosphate hydrolases"/>
    <property type="match status" value="1"/>
</dbReference>
<dbReference type="InterPro" id="IPR006073">
    <property type="entry name" value="GTP-bd"/>
</dbReference>
<dbReference type="HOGENOM" id="CLU_023805_6_2_1"/>
<dbReference type="OrthoDB" id="2684800at2759"/>
<dbReference type="AlphaFoldDB" id="A0A0C9ZAG9"/>
<dbReference type="GO" id="GO:0005525">
    <property type="term" value="F:GTP binding"/>
    <property type="evidence" value="ECO:0007669"/>
    <property type="project" value="InterPro"/>
</dbReference>
<dbReference type="Gene3D" id="3.40.50.300">
    <property type="entry name" value="P-loop containing nucleotide triphosphate hydrolases"/>
    <property type="match status" value="1"/>
</dbReference>
<gene>
    <name evidence="2" type="ORF">PISMIDRAFT_685800</name>
</gene>
<dbReference type="Pfam" id="PF01926">
    <property type="entry name" value="MMR_HSR1"/>
    <property type="match status" value="1"/>
</dbReference>
<proteinExistence type="predicted"/>
<dbReference type="STRING" id="765257.A0A0C9ZAG9"/>
<dbReference type="EMBL" id="KN833843">
    <property type="protein sequence ID" value="KIK16923.1"/>
    <property type="molecule type" value="Genomic_DNA"/>
</dbReference>
<keyword evidence="3" id="KW-1185">Reference proteome</keyword>
<reference evidence="3" key="2">
    <citation type="submission" date="2015-01" db="EMBL/GenBank/DDBJ databases">
        <title>Evolutionary Origins and Diversification of the Mycorrhizal Mutualists.</title>
        <authorList>
            <consortium name="DOE Joint Genome Institute"/>
            <consortium name="Mycorrhizal Genomics Consortium"/>
            <person name="Kohler A."/>
            <person name="Kuo A."/>
            <person name="Nagy L.G."/>
            <person name="Floudas D."/>
            <person name="Copeland A."/>
            <person name="Barry K.W."/>
            <person name="Cichocki N."/>
            <person name="Veneault-Fourrey C."/>
            <person name="LaButti K."/>
            <person name="Lindquist E.A."/>
            <person name="Lipzen A."/>
            <person name="Lundell T."/>
            <person name="Morin E."/>
            <person name="Murat C."/>
            <person name="Riley R."/>
            <person name="Ohm R."/>
            <person name="Sun H."/>
            <person name="Tunlid A."/>
            <person name="Henrissat B."/>
            <person name="Grigoriev I.V."/>
            <person name="Hibbett D.S."/>
            <person name="Martin F."/>
        </authorList>
    </citation>
    <scope>NUCLEOTIDE SEQUENCE [LARGE SCALE GENOMIC DNA]</scope>
    <source>
        <strain evidence="3">441</strain>
    </source>
</reference>